<dbReference type="Gene3D" id="3.40.50.1240">
    <property type="entry name" value="Phosphoglycerate mutase-like"/>
    <property type="match status" value="2"/>
</dbReference>
<dbReference type="GO" id="GO:0008707">
    <property type="term" value="F:inositol hexakisphosphate 4-phosphatase activity"/>
    <property type="evidence" value="ECO:0007669"/>
    <property type="project" value="UniProtKB-EC"/>
</dbReference>
<gene>
    <name evidence="5" type="ORF">SBA5_640020</name>
</gene>
<dbReference type="InterPro" id="IPR050645">
    <property type="entry name" value="Histidine_acid_phosphatase"/>
</dbReference>
<dbReference type="EMBL" id="OKRB01000124">
    <property type="protein sequence ID" value="SPE28184.1"/>
    <property type="molecule type" value="Genomic_DNA"/>
</dbReference>
<feature type="signal peptide" evidence="4">
    <location>
        <begin position="1"/>
        <end position="26"/>
    </location>
</feature>
<dbReference type="InterPro" id="IPR000560">
    <property type="entry name" value="His_Pase_clade-2"/>
</dbReference>
<evidence type="ECO:0000313" key="6">
    <source>
        <dbReference type="Proteomes" id="UP000239735"/>
    </source>
</evidence>
<evidence type="ECO:0000256" key="4">
    <source>
        <dbReference type="SAM" id="SignalP"/>
    </source>
</evidence>
<evidence type="ECO:0000256" key="1">
    <source>
        <dbReference type="ARBA" id="ARBA00005375"/>
    </source>
</evidence>
<dbReference type="GO" id="GO:0050308">
    <property type="term" value="F:sugar-phosphatase activity"/>
    <property type="evidence" value="ECO:0007669"/>
    <property type="project" value="TreeGrafter"/>
</dbReference>
<evidence type="ECO:0000256" key="2">
    <source>
        <dbReference type="ARBA" id="ARBA00022801"/>
    </source>
</evidence>
<dbReference type="EC" id="3.1.3.2" evidence="5"/>
<dbReference type="GO" id="GO:0030288">
    <property type="term" value="C:outer membrane-bounded periplasmic space"/>
    <property type="evidence" value="ECO:0007669"/>
    <property type="project" value="TreeGrafter"/>
</dbReference>
<dbReference type="GO" id="GO:0003993">
    <property type="term" value="F:acid phosphatase activity"/>
    <property type="evidence" value="ECO:0007669"/>
    <property type="project" value="UniProtKB-EC"/>
</dbReference>
<dbReference type="EC" id="3.1.3.26" evidence="5"/>
<dbReference type="PROSITE" id="PS00778">
    <property type="entry name" value="HIS_ACID_PHOSPHAT_2"/>
    <property type="match status" value="1"/>
</dbReference>
<dbReference type="AlphaFoldDB" id="A0A2N9LY85"/>
<feature type="chain" id="PRO_5014802726" evidence="4">
    <location>
        <begin position="27"/>
        <end position="470"/>
    </location>
</feature>
<evidence type="ECO:0000256" key="3">
    <source>
        <dbReference type="SAM" id="MobiDB-lite"/>
    </source>
</evidence>
<name>A0A2N9LY85_9BACT</name>
<protein>
    <submittedName>
        <fullName evidence="5">Putative Periplasmic AppA protein</fullName>
        <ecNumber evidence="5">3.1.3.2</ecNumber>
        <ecNumber evidence="5">3.1.3.26</ecNumber>
    </submittedName>
</protein>
<feature type="region of interest" description="Disordered" evidence="3">
    <location>
        <begin position="145"/>
        <end position="183"/>
    </location>
</feature>
<reference evidence="6" key="1">
    <citation type="submission" date="2018-02" db="EMBL/GenBank/DDBJ databases">
        <authorList>
            <person name="Hausmann B."/>
        </authorList>
    </citation>
    <scope>NUCLEOTIDE SEQUENCE [LARGE SCALE GENOMIC DNA]</scope>
    <source>
        <strain evidence="6">Peat soil MAG SbA5</strain>
    </source>
</reference>
<dbReference type="PANTHER" id="PTHR11567">
    <property type="entry name" value="ACID PHOSPHATASE-RELATED"/>
    <property type="match status" value="1"/>
</dbReference>
<dbReference type="Proteomes" id="UP000239735">
    <property type="component" value="Unassembled WGS sequence"/>
</dbReference>
<organism evidence="5 6">
    <name type="scientific">Candidatus Sulfuritelmatomonas gaucii</name>
    <dbReference type="NCBI Taxonomy" id="2043161"/>
    <lineage>
        <taxon>Bacteria</taxon>
        <taxon>Pseudomonadati</taxon>
        <taxon>Acidobacteriota</taxon>
        <taxon>Terriglobia</taxon>
        <taxon>Terriglobales</taxon>
        <taxon>Acidobacteriaceae</taxon>
        <taxon>Candidatus Sulfuritelmatomonas</taxon>
    </lineage>
</organism>
<feature type="compositionally biased region" description="Low complexity" evidence="3">
    <location>
        <begin position="149"/>
        <end position="175"/>
    </location>
</feature>
<dbReference type="PANTHER" id="PTHR11567:SF110">
    <property type="entry name" value="2-PHOSPHOXYLOSE PHOSPHATASE 1"/>
    <property type="match status" value="1"/>
</dbReference>
<dbReference type="CDD" id="cd07061">
    <property type="entry name" value="HP_HAP_like"/>
    <property type="match status" value="1"/>
</dbReference>
<keyword evidence="4" id="KW-0732">Signal</keyword>
<evidence type="ECO:0000313" key="5">
    <source>
        <dbReference type="EMBL" id="SPE28184.1"/>
    </source>
</evidence>
<dbReference type="Pfam" id="PF00328">
    <property type="entry name" value="His_Phos_2"/>
    <property type="match status" value="2"/>
</dbReference>
<keyword evidence="2 5" id="KW-0378">Hydrolase</keyword>
<dbReference type="InterPro" id="IPR029033">
    <property type="entry name" value="His_PPase_superfam"/>
</dbReference>
<dbReference type="InterPro" id="IPR033379">
    <property type="entry name" value="Acid_Pase_AS"/>
</dbReference>
<dbReference type="SUPFAM" id="SSF53254">
    <property type="entry name" value="Phosphoglycerate mutase-like"/>
    <property type="match status" value="1"/>
</dbReference>
<dbReference type="PROSITE" id="PS00616">
    <property type="entry name" value="HIS_ACID_PHOSPHAT_1"/>
    <property type="match status" value="1"/>
</dbReference>
<sequence>MTLRAASRLFLLSLVAIAGISPAKSAAQSTNAANANPGADLQMVVMLSRHGVRSPIGSPDQYNKYSAVPWPAWDVPPGFLTARGYQLMKIFGAWDRTKFSGEGLFSPAGCADSGRVTIRADIDQRTLESAKALAEGMFPGCSLPVHSQAAAPSDGSASSGSMPGASSDASSSMGSTPGSRPDPLFRPLVAGVAHVDPALAIAAIDGRIGGEPNHLTEALHPQLAALDHVLAGCGHEPVNAKRVSIFDIPSSLKPGSGDPPVAAGGPLVTASTMAENLLLEYTQGMHDADVGWGCVDGATLRDLMQLDTARWDYGFRTPVIARTYASNLLDHILRTMEQSVTGNSVPGAIGNPGDRLVLLVGHDTNIVAVAGALGINWVFDGREDDTPPGGALVFEVWRSRADGKPFVRVEYMAQTLEQMRNATALTLADPPADAPVFVPACSRQDLSCAWDGFSAAVRQTIDPADVSPQP</sequence>
<comment type="similarity">
    <text evidence="1">Belongs to the histidine acid phosphatase family.</text>
</comment>
<accession>A0A2N9LY85</accession>
<proteinExistence type="inferred from homology"/>